<protein>
    <submittedName>
        <fullName evidence="1">Uncharacterized protein</fullName>
    </submittedName>
</protein>
<dbReference type="OrthoDB" id="4571449at2"/>
<keyword evidence="2" id="KW-1185">Reference proteome</keyword>
<accession>A0A5N0DUF6</accession>
<gene>
    <name evidence="1" type="ORF">F3087_41730</name>
</gene>
<sequence length="93" mass="10728">MPQPISTPNLTARIDRLPAPLPAAWAARLRMHTGIEHIIGRIQQRHYRFRDTVAWPGLRRIGVGEQLLAAARVRHGRIFDRVYDAARTAHWYV</sequence>
<evidence type="ECO:0000313" key="1">
    <source>
        <dbReference type="EMBL" id="KAA8880393.1"/>
    </source>
</evidence>
<organism evidence="1 2">
    <name type="scientific">Nocardia colli</name>
    <dbReference type="NCBI Taxonomy" id="2545717"/>
    <lineage>
        <taxon>Bacteria</taxon>
        <taxon>Bacillati</taxon>
        <taxon>Actinomycetota</taxon>
        <taxon>Actinomycetes</taxon>
        <taxon>Mycobacteriales</taxon>
        <taxon>Nocardiaceae</taxon>
        <taxon>Nocardia</taxon>
    </lineage>
</organism>
<proteinExistence type="predicted"/>
<comment type="caution">
    <text evidence="1">The sequence shown here is derived from an EMBL/GenBank/DDBJ whole genome shotgun (WGS) entry which is preliminary data.</text>
</comment>
<reference evidence="1 2" key="1">
    <citation type="submission" date="2019-09" db="EMBL/GenBank/DDBJ databases">
        <authorList>
            <person name="Wang X."/>
        </authorList>
    </citation>
    <scope>NUCLEOTIDE SEQUENCE [LARGE SCALE GENOMIC DNA]</scope>
    <source>
        <strain evidence="1 2">CICC 11023</strain>
    </source>
</reference>
<dbReference type="AlphaFoldDB" id="A0A5N0DUF6"/>
<evidence type="ECO:0000313" key="2">
    <source>
        <dbReference type="Proteomes" id="UP000323876"/>
    </source>
</evidence>
<dbReference type="RefSeq" id="WP_150407717.1">
    <property type="nucleotide sequence ID" value="NZ_VXLC01000035.1"/>
</dbReference>
<dbReference type="Proteomes" id="UP000323876">
    <property type="component" value="Unassembled WGS sequence"/>
</dbReference>
<dbReference type="EMBL" id="VXLC01000035">
    <property type="protein sequence ID" value="KAA8880393.1"/>
    <property type="molecule type" value="Genomic_DNA"/>
</dbReference>
<name>A0A5N0DUF6_9NOCA</name>